<accession>F6ZUV3</accession>
<comment type="catalytic activity">
    <reaction evidence="11 12">
        <text>a di-trans,poly-cis-dolichal + NADP(+) = a di-trans,poly-cis-polyprenal + NADPH + H(+)</text>
        <dbReference type="Rhea" id="RHEA:80727"/>
        <dbReference type="Rhea" id="RHEA-COMP:19536"/>
        <dbReference type="Rhea" id="RHEA-COMP:19537"/>
        <dbReference type="ChEBI" id="CHEBI:15378"/>
        <dbReference type="ChEBI" id="CHEBI:57783"/>
        <dbReference type="ChEBI" id="CHEBI:58349"/>
        <dbReference type="ChEBI" id="CHEBI:231623"/>
        <dbReference type="ChEBI" id="CHEBI:231637"/>
        <dbReference type="EC" id="1.3.1.94"/>
    </reaction>
    <physiologicalReaction direction="right-to-left" evidence="11 12">
        <dbReference type="Rhea" id="RHEA:80729"/>
    </physiologicalReaction>
</comment>
<dbReference type="PROSITE" id="PS50244">
    <property type="entry name" value="S5A_REDUCTASE"/>
    <property type="match status" value="1"/>
</dbReference>
<dbReference type="InParanoid" id="F6ZUV3"/>
<dbReference type="GO" id="GO:0160198">
    <property type="term" value="F:polyprenal reductase activity"/>
    <property type="evidence" value="ECO:0007669"/>
    <property type="project" value="UniProtKB-EC"/>
</dbReference>
<evidence type="ECO:0000256" key="12">
    <source>
        <dbReference type="RuleBase" id="RU367081"/>
    </source>
</evidence>
<reference evidence="14" key="4">
    <citation type="submission" date="2025-09" db="UniProtKB">
        <authorList>
            <consortium name="Ensembl"/>
        </authorList>
    </citation>
    <scope>IDENTIFICATION</scope>
</reference>
<protein>
    <recommendedName>
        <fullName evidence="7 12">Polyprenal reductase</fullName>
        <ecNumber evidence="12">1.3.1.94</ecNumber>
    </recommendedName>
</protein>
<proteinExistence type="inferred from homology"/>
<dbReference type="Ensembl" id="ENSCINT00000022122.2">
    <property type="protein sequence ID" value="ENSCINP00000021876.2"/>
    <property type="gene ID" value="ENSCING00000011453.2"/>
</dbReference>
<evidence type="ECO:0000256" key="10">
    <source>
        <dbReference type="ARBA" id="ARBA00049397"/>
    </source>
</evidence>
<organism evidence="14 15">
    <name type="scientific">Ciona intestinalis</name>
    <name type="common">Transparent sea squirt</name>
    <name type="synonym">Ascidia intestinalis</name>
    <dbReference type="NCBI Taxonomy" id="7719"/>
    <lineage>
        <taxon>Eukaryota</taxon>
        <taxon>Metazoa</taxon>
        <taxon>Chordata</taxon>
        <taxon>Tunicata</taxon>
        <taxon>Ascidiacea</taxon>
        <taxon>Phlebobranchia</taxon>
        <taxon>Cionidae</taxon>
        <taxon>Ciona</taxon>
    </lineage>
</organism>
<evidence type="ECO:0000256" key="1">
    <source>
        <dbReference type="ARBA" id="ARBA00004127"/>
    </source>
</evidence>
<keyword evidence="15" id="KW-1185">Reference proteome</keyword>
<evidence type="ECO:0000256" key="2">
    <source>
        <dbReference type="ARBA" id="ARBA00022692"/>
    </source>
</evidence>
<feature type="transmembrane region" description="Helical" evidence="12">
    <location>
        <begin position="116"/>
        <end position="134"/>
    </location>
</feature>
<keyword evidence="4 12" id="KW-0472">Membrane</keyword>
<feature type="transmembrane region" description="Helical" evidence="12">
    <location>
        <begin position="228"/>
        <end position="251"/>
    </location>
</feature>
<keyword evidence="3 12" id="KW-1133">Transmembrane helix</keyword>
<evidence type="ECO:0000256" key="5">
    <source>
        <dbReference type="ARBA" id="ARBA00045898"/>
    </source>
</evidence>
<dbReference type="EMBL" id="EAAA01001468">
    <property type="status" value="NOT_ANNOTATED_CDS"/>
    <property type="molecule type" value="Genomic_DNA"/>
</dbReference>
<evidence type="ECO:0000256" key="9">
    <source>
        <dbReference type="ARBA" id="ARBA00048765"/>
    </source>
</evidence>
<keyword evidence="12" id="KW-0256">Endoplasmic reticulum</keyword>
<feature type="domain" description="3-oxo-5-alpha-steroid 4-dehydrogenase C-terminal" evidence="13">
    <location>
        <begin position="174"/>
        <end position="251"/>
    </location>
</feature>
<name>F6ZUV3_CIOIN</name>
<dbReference type="InterPro" id="IPR001104">
    <property type="entry name" value="3-oxo-5_a-steroid_4-DH_C"/>
</dbReference>
<feature type="transmembrane region" description="Helical" evidence="12">
    <location>
        <begin position="71"/>
        <end position="96"/>
    </location>
</feature>
<dbReference type="PANTHER" id="PTHR14624:SF0">
    <property type="entry name" value="POLYPRENOL REDUCTASE"/>
    <property type="match status" value="1"/>
</dbReference>
<dbReference type="Proteomes" id="UP000008144">
    <property type="component" value="Chromosome 2"/>
</dbReference>
<evidence type="ECO:0000256" key="8">
    <source>
        <dbReference type="ARBA" id="ARBA00048095"/>
    </source>
</evidence>
<feature type="transmembrane region" description="Helical" evidence="12">
    <location>
        <begin position="188"/>
        <end position="207"/>
    </location>
</feature>
<comment type="function">
    <text evidence="5">Plays a key role in early steps of protein N-linked glycosylation by being involved in the conversion of polyprenol into dolichol. Acts as a polyprenal reductase that mediates the reduction of polyprenal into dolichal in a NADP-dependent mechanism. Dolichols are required for the synthesis of dolichol-linked monosaccharides and the oligosaccharide precursor used for N-glycosylation. Also able to convert testosterone (T) into 5-alpha-dihydrotestosterone (DHT).</text>
</comment>
<reference evidence="14" key="2">
    <citation type="journal article" date="2008" name="Genome Biol.">
        <title>Improved genome assembly and evidence-based global gene model set for the chordate Ciona intestinalis: new insight into intron and operon populations.</title>
        <authorList>
            <person name="Satou Y."/>
            <person name="Mineta K."/>
            <person name="Ogasawara M."/>
            <person name="Sasakura Y."/>
            <person name="Shoguchi E."/>
            <person name="Ueno K."/>
            <person name="Yamada L."/>
            <person name="Matsumoto J."/>
            <person name="Wasserscheid J."/>
            <person name="Dewar K."/>
            <person name="Wiley G.B."/>
            <person name="Macmil S.L."/>
            <person name="Roe B.A."/>
            <person name="Zeller R.W."/>
            <person name="Hastings K.E."/>
            <person name="Lemaire P."/>
            <person name="Lindquist E."/>
            <person name="Endo T."/>
            <person name="Hotta K."/>
            <person name="Inaba K."/>
        </authorList>
    </citation>
    <scope>NUCLEOTIDE SEQUENCE [LARGE SCALE GENOMIC DNA]</scope>
    <source>
        <strain evidence="14">wild type</strain>
    </source>
</reference>
<dbReference type="FunCoup" id="F6ZUV3">
    <property type="interactions" value="228"/>
</dbReference>
<evidence type="ECO:0000256" key="3">
    <source>
        <dbReference type="ARBA" id="ARBA00022989"/>
    </source>
</evidence>
<dbReference type="GO" id="GO:0005783">
    <property type="term" value="C:endoplasmic reticulum"/>
    <property type="evidence" value="ECO:0000318"/>
    <property type="project" value="GO_Central"/>
</dbReference>
<keyword evidence="12" id="KW-0560">Oxidoreductase</keyword>
<evidence type="ECO:0000256" key="6">
    <source>
        <dbReference type="ARBA" id="ARBA00046320"/>
    </source>
</evidence>
<comment type="pathway">
    <text evidence="12">Protein modification; protein glycosylation.</text>
</comment>
<dbReference type="STRING" id="7719.ENSCINP00000021876"/>
<dbReference type="HOGENOM" id="CLU_044409_2_1_1"/>
<evidence type="ECO:0000256" key="11">
    <source>
        <dbReference type="ARBA" id="ARBA00049427"/>
    </source>
</evidence>
<evidence type="ECO:0000313" key="14">
    <source>
        <dbReference type="Ensembl" id="ENSCINP00000021876.2"/>
    </source>
</evidence>
<comment type="subcellular location">
    <subcellularLocation>
        <location evidence="1">Endomembrane system</location>
        <topology evidence="1">Multi-pass membrane protein</topology>
    </subcellularLocation>
    <subcellularLocation>
        <location evidence="12">Endoplasmic reticulum membrane</location>
    </subcellularLocation>
</comment>
<dbReference type="Pfam" id="PF02544">
    <property type="entry name" value="Steroid_dh"/>
    <property type="match status" value="1"/>
</dbReference>
<dbReference type="OMA" id="NASHEHL"/>
<evidence type="ECO:0000256" key="7">
    <source>
        <dbReference type="ARBA" id="ARBA00047186"/>
    </source>
</evidence>
<dbReference type="AlphaFoldDB" id="F6ZUV3"/>
<evidence type="ECO:0000256" key="4">
    <source>
        <dbReference type="ARBA" id="ARBA00023136"/>
    </source>
</evidence>
<comment type="catalytic activity">
    <reaction evidence="10">
        <text>17beta-hydroxy-5alpha-androstan-3-one + NADP(+) = testosterone + NADPH + H(+)</text>
        <dbReference type="Rhea" id="RHEA:50820"/>
        <dbReference type="ChEBI" id="CHEBI:15378"/>
        <dbReference type="ChEBI" id="CHEBI:16330"/>
        <dbReference type="ChEBI" id="CHEBI:17347"/>
        <dbReference type="ChEBI" id="CHEBI:57783"/>
        <dbReference type="ChEBI" id="CHEBI:58349"/>
        <dbReference type="EC" id="1.3.1.22"/>
    </reaction>
    <physiologicalReaction direction="right-to-left" evidence="10">
        <dbReference type="Rhea" id="RHEA:50822"/>
    </physiologicalReaction>
</comment>
<dbReference type="GO" id="GO:0005789">
    <property type="term" value="C:endoplasmic reticulum membrane"/>
    <property type="evidence" value="ECO:0007669"/>
    <property type="project" value="UniProtKB-SubCell"/>
</dbReference>
<comment type="catalytic activity">
    <reaction evidence="8">
        <text>androst-4-ene-3,17-dione + NADPH + H(+) = 5alpha-androstan-3,17-dione + NADP(+)</text>
        <dbReference type="Rhea" id="RHEA:50816"/>
        <dbReference type="ChEBI" id="CHEBI:15378"/>
        <dbReference type="ChEBI" id="CHEBI:15994"/>
        <dbReference type="ChEBI" id="CHEBI:16422"/>
        <dbReference type="ChEBI" id="CHEBI:57783"/>
        <dbReference type="ChEBI" id="CHEBI:58349"/>
    </reaction>
    <physiologicalReaction direction="right-to-left" evidence="8">
        <dbReference type="Rhea" id="RHEA:50818"/>
    </physiologicalReaction>
</comment>
<evidence type="ECO:0000259" key="13">
    <source>
        <dbReference type="Pfam" id="PF02544"/>
    </source>
</evidence>
<reference evidence="15" key="1">
    <citation type="journal article" date="2002" name="Science">
        <title>The draft genome of Ciona intestinalis: insights into chordate and vertebrate origins.</title>
        <authorList>
            <person name="Dehal P."/>
            <person name="Satou Y."/>
            <person name="Campbell R.K."/>
            <person name="Chapman J."/>
            <person name="Degnan B."/>
            <person name="De Tomaso A."/>
            <person name="Davidson B."/>
            <person name="Di Gregorio A."/>
            <person name="Gelpke M."/>
            <person name="Goodstein D.M."/>
            <person name="Harafuji N."/>
            <person name="Hastings K.E."/>
            <person name="Ho I."/>
            <person name="Hotta K."/>
            <person name="Huang W."/>
            <person name="Kawashima T."/>
            <person name="Lemaire P."/>
            <person name="Martinez D."/>
            <person name="Meinertzhagen I.A."/>
            <person name="Necula S."/>
            <person name="Nonaka M."/>
            <person name="Putnam N."/>
            <person name="Rash S."/>
            <person name="Saiga H."/>
            <person name="Satake M."/>
            <person name="Terry A."/>
            <person name="Yamada L."/>
            <person name="Wang H.G."/>
            <person name="Awazu S."/>
            <person name="Azumi K."/>
            <person name="Boore J."/>
            <person name="Branno M."/>
            <person name="Chin-Bow S."/>
            <person name="DeSantis R."/>
            <person name="Doyle S."/>
            <person name="Francino P."/>
            <person name="Keys D.N."/>
            <person name="Haga S."/>
            <person name="Hayashi H."/>
            <person name="Hino K."/>
            <person name="Imai K.S."/>
            <person name="Inaba K."/>
            <person name="Kano S."/>
            <person name="Kobayashi K."/>
            <person name="Kobayashi M."/>
            <person name="Lee B.I."/>
            <person name="Makabe K.W."/>
            <person name="Manohar C."/>
            <person name="Matassi G."/>
            <person name="Medina M."/>
            <person name="Mochizuki Y."/>
            <person name="Mount S."/>
            <person name="Morishita T."/>
            <person name="Miura S."/>
            <person name="Nakayama A."/>
            <person name="Nishizaka S."/>
            <person name="Nomoto H."/>
            <person name="Ohta F."/>
            <person name="Oishi K."/>
            <person name="Rigoutsos I."/>
            <person name="Sano M."/>
            <person name="Sasaki A."/>
            <person name="Sasakura Y."/>
            <person name="Shoguchi E."/>
            <person name="Shin-i T."/>
            <person name="Spagnuolo A."/>
            <person name="Stainier D."/>
            <person name="Suzuki M.M."/>
            <person name="Tassy O."/>
            <person name="Takatori N."/>
            <person name="Tokuoka M."/>
            <person name="Yagi K."/>
            <person name="Yoshizaki F."/>
            <person name="Wada S."/>
            <person name="Zhang C."/>
            <person name="Hyatt P.D."/>
            <person name="Larimer F."/>
            <person name="Detter C."/>
            <person name="Doggett N."/>
            <person name="Glavina T."/>
            <person name="Hawkins T."/>
            <person name="Richardson P."/>
            <person name="Lucas S."/>
            <person name="Kohara Y."/>
            <person name="Levine M."/>
            <person name="Satoh N."/>
            <person name="Rokhsar D.S."/>
        </authorList>
    </citation>
    <scope>NUCLEOTIDE SEQUENCE [LARGE SCALE GENOMIC DNA]</scope>
</reference>
<dbReference type="UniPathway" id="UPA00378"/>
<evidence type="ECO:0000313" key="15">
    <source>
        <dbReference type="Proteomes" id="UP000008144"/>
    </source>
</evidence>
<comment type="catalytic activity">
    <reaction evidence="9">
        <text>a 3-oxo-5alpha-steroid + NADP(+) = a 3-oxo-Delta(4)-steroid + NADPH + H(+)</text>
        <dbReference type="Rhea" id="RHEA:54384"/>
        <dbReference type="ChEBI" id="CHEBI:13601"/>
        <dbReference type="ChEBI" id="CHEBI:15378"/>
        <dbReference type="ChEBI" id="CHEBI:47909"/>
        <dbReference type="ChEBI" id="CHEBI:57783"/>
        <dbReference type="ChEBI" id="CHEBI:58349"/>
        <dbReference type="EC" id="1.3.1.22"/>
    </reaction>
    <physiologicalReaction direction="right-to-left" evidence="9">
        <dbReference type="Rhea" id="RHEA:54386"/>
    </physiologicalReaction>
</comment>
<feature type="transmembrane region" description="Helical" evidence="12">
    <location>
        <begin position="146"/>
        <end position="168"/>
    </location>
</feature>
<comment type="similarity">
    <text evidence="6 12">Belongs to the steroid 5-alpha reductase family. Polyprenal reductase subfamily.</text>
</comment>
<dbReference type="GO" id="GO:0047751">
    <property type="term" value="F:3-oxo-5-alpha-steroid 4-dehydrogenase (NADP+) activity"/>
    <property type="evidence" value="ECO:0007669"/>
    <property type="project" value="UniProtKB-EC"/>
</dbReference>
<keyword evidence="12" id="KW-0521">NADP</keyword>
<dbReference type="GO" id="GO:0006488">
    <property type="term" value="P:dolichol-linked oligosaccharide biosynthetic process"/>
    <property type="evidence" value="ECO:0007669"/>
    <property type="project" value="UniProtKB-UniRule"/>
</dbReference>
<keyword evidence="2 12" id="KW-0812">Transmembrane</keyword>
<reference evidence="14" key="3">
    <citation type="submission" date="2025-08" db="UniProtKB">
        <authorList>
            <consortium name="Ensembl"/>
        </authorList>
    </citation>
    <scope>IDENTIFICATION</scope>
</reference>
<dbReference type="GO" id="GO:0102389">
    <property type="term" value="F:polyprenol reductase activity"/>
    <property type="evidence" value="ECO:0000318"/>
    <property type="project" value="GO_Central"/>
</dbReference>
<dbReference type="GO" id="GO:0016095">
    <property type="term" value="P:polyprenol catabolic process"/>
    <property type="evidence" value="ECO:0007669"/>
    <property type="project" value="UniProtKB-UniRule"/>
</dbReference>
<dbReference type="EC" id="1.3.1.94" evidence="12"/>
<dbReference type="PANTHER" id="PTHR14624">
    <property type="entry name" value="DFG10 PROTEIN"/>
    <property type="match status" value="1"/>
</dbReference>
<dbReference type="InterPro" id="IPR039698">
    <property type="entry name" value="Dfg10/SRD5A3"/>
</dbReference>
<sequence>MLYVNYSYVLGFPVTVMNCFWVVISAIFFTTLVLNHVLAIKSKVSQFLAQYGKAKSIHVDFDIPKRWFTHFYVVASSFNLISLVSIIAGCTGSLFYMSLFSWMNIHASVTPTGDRLSLVIAVLLLTIQSLRRLYECLYVSMFSKTAKLMFVHYIWGLLYYPFVTATVVSECFPIYHLSVGYLTWKHCFGILLFIAATMIHHQSHQIFANLRKKGGVKPNSHGIPQGGLFYLVSCPHYFAELLIYISIYLVVGHMCKSFMLIL</sequence>
<dbReference type="GeneTree" id="ENSGT00500000044920"/>